<dbReference type="InterPro" id="IPR050345">
    <property type="entry name" value="Aliph_Amidase/BUP"/>
</dbReference>
<sequence>MKISFAQLSPVHGDTPATTALVAEAARAAAADGARLIVFPECFLTGGSFDDRASLLRAAVDIERGDLAPILEAARAADIHVVVGFYQKSGAQALNTAALIGPEGIVGLHHKMHLPFMIGDRFVDIPQIEGPSVFDTPIGRIGLAICYEIRFPEVIRTLALEGAELVVLPAAWPEAARILPDLFSRVRAAENFVYFLSSNRIDVDDGMAFMGSSHVIGPDGAEIFNAGMDEGIFTVDIDLSRARTKSIIRDPGVYEVHPFRDRRPQDYRICAAPAALGLEA</sequence>
<comment type="caution">
    <text evidence="4">The sequence shown here is derived from an EMBL/GenBank/DDBJ whole genome shotgun (WGS) entry which is preliminary data.</text>
</comment>
<evidence type="ECO:0000313" key="3">
    <source>
        <dbReference type="EMBL" id="MCT4373634.1"/>
    </source>
</evidence>
<reference evidence="4" key="1">
    <citation type="submission" date="2017-09" db="EMBL/GenBank/DDBJ databases">
        <title>Yangia sp. SAOS 153D whole genome sequencing.</title>
        <authorList>
            <person name="Verma A."/>
            <person name="Krishnamurthi S."/>
        </authorList>
    </citation>
    <scope>NUCLEOTIDE SEQUENCE [LARGE SCALE GENOMIC DNA]</scope>
    <source>
        <strain evidence="4">SAOS 153D</strain>
    </source>
</reference>
<proteinExistence type="predicted"/>
<accession>A0A2A3JS57</accession>
<dbReference type="OrthoDB" id="9803803at2"/>
<protein>
    <submittedName>
        <fullName evidence="4">Amidohydrolase</fullName>
    </submittedName>
    <submittedName>
        <fullName evidence="3">Carbon-nitrogen hydrolase family protein</fullName>
    </submittedName>
</protein>
<dbReference type="RefSeq" id="WP_095883336.1">
    <property type="nucleotide sequence ID" value="NZ_NTHN02000116.1"/>
</dbReference>
<dbReference type="PANTHER" id="PTHR43674">
    <property type="entry name" value="NITRILASE C965.09-RELATED"/>
    <property type="match status" value="1"/>
</dbReference>
<evidence type="ECO:0000256" key="1">
    <source>
        <dbReference type="ARBA" id="ARBA00022801"/>
    </source>
</evidence>
<dbReference type="InterPro" id="IPR036526">
    <property type="entry name" value="C-N_Hydrolase_sf"/>
</dbReference>
<dbReference type="EMBL" id="NTHN01000290">
    <property type="protein sequence ID" value="PBD18011.1"/>
    <property type="molecule type" value="Genomic_DNA"/>
</dbReference>
<gene>
    <name evidence="3" type="ORF">CLG85_026415</name>
    <name evidence="4" type="ORF">CLG85_17045</name>
</gene>
<dbReference type="GO" id="GO:0016811">
    <property type="term" value="F:hydrolase activity, acting on carbon-nitrogen (but not peptide) bonds, in linear amides"/>
    <property type="evidence" value="ECO:0007669"/>
    <property type="project" value="TreeGrafter"/>
</dbReference>
<keyword evidence="1 3" id="KW-0378">Hydrolase</keyword>
<dbReference type="AlphaFoldDB" id="A0A2A3JS57"/>
<keyword evidence="5" id="KW-1185">Reference proteome</keyword>
<dbReference type="InterPro" id="IPR003010">
    <property type="entry name" value="C-N_Hydrolase"/>
</dbReference>
<evidence type="ECO:0000313" key="5">
    <source>
        <dbReference type="Proteomes" id="UP000217448"/>
    </source>
</evidence>
<feature type="domain" description="CN hydrolase" evidence="2">
    <location>
        <begin position="1"/>
        <end position="239"/>
    </location>
</feature>
<evidence type="ECO:0000313" key="4">
    <source>
        <dbReference type="EMBL" id="PBD18011.1"/>
    </source>
</evidence>
<dbReference type="SUPFAM" id="SSF56317">
    <property type="entry name" value="Carbon-nitrogen hydrolase"/>
    <property type="match status" value="1"/>
</dbReference>
<dbReference type="PANTHER" id="PTHR43674:SF16">
    <property type="entry name" value="CARBON-NITROGEN FAMILY, PUTATIVE (AFU_ORTHOLOGUE AFUA_5G02350)-RELATED"/>
    <property type="match status" value="1"/>
</dbReference>
<dbReference type="EMBL" id="NTHN02000116">
    <property type="protein sequence ID" value="MCT4373634.1"/>
    <property type="molecule type" value="Genomic_DNA"/>
</dbReference>
<reference evidence="5" key="2">
    <citation type="submission" date="2023-07" db="EMBL/GenBank/DDBJ databases">
        <title>Yangia mangrovi SAOS 153D genome.</title>
        <authorList>
            <person name="Verma A."/>
            <person name="Pal Y."/>
            <person name="Sundharam S."/>
            <person name="Bisht B."/>
            <person name="Srinivasan K."/>
        </authorList>
    </citation>
    <scope>NUCLEOTIDE SEQUENCE [LARGE SCALE GENOMIC DNA]</scope>
    <source>
        <strain evidence="5">SAOS 153D</strain>
    </source>
</reference>
<dbReference type="Gene3D" id="3.60.110.10">
    <property type="entry name" value="Carbon-nitrogen hydrolase"/>
    <property type="match status" value="1"/>
</dbReference>
<dbReference type="Proteomes" id="UP000217448">
    <property type="component" value="Unassembled WGS sequence"/>
</dbReference>
<evidence type="ECO:0000259" key="2">
    <source>
        <dbReference type="PROSITE" id="PS50263"/>
    </source>
</evidence>
<name>A0A2A3JS57_9RHOB</name>
<dbReference type="Pfam" id="PF00795">
    <property type="entry name" value="CN_hydrolase"/>
    <property type="match status" value="1"/>
</dbReference>
<dbReference type="PROSITE" id="PS50263">
    <property type="entry name" value="CN_HYDROLASE"/>
    <property type="match status" value="1"/>
</dbReference>
<reference evidence="3" key="3">
    <citation type="submission" date="2024-05" db="EMBL/GenBank/DDBJ databases">
        <title>Yangia mangrovi SAOS 153D genome.</title>
        <authorList>
            <person name="Verma A."/>
            <person name="Pal Y."/>
            <person name="Sundharam S."/>
            <person name="Bisht B."/>
            <person name="Srinivasan K."/>
        </authorList>
    </citation>
    <scope>NUCLEOTIDE SEQUENCE</scope>
    <source>
        <strain evidence="3">SAOS 153D</strain>
    </source>
</reference>
<organism evidence="4">
    <name type="scientific">Alloyangia mangrovi</name>
    <dbReference type="NCBI Taxonomy" id="1779329"/>
    <lineage>
        <taxon>Bacteria</taxon>
        <taxon>Pseudomonadati</taxon>
        <taxon>Pseudomonadota</taxon>
        <taxon>Alphaproteobacteria</taxon>
        <taxon>Rhodobacterales</taxon>
        <taxon>Roseobacteraceae</taxon>
        <taxon>Alloyangia</taxon>
    </lineage>
</organism>
<dbReference type="CDD" id="cd07197">
    <property type="entry name" value="nitrilase"/>
    <property type="match status" value="1"/>
</dbReference>